<comment type="caution">
    <text evidence="8">The sequence shown here is derived from an EMBL/GenBank/DDBJ whole genome shotgun (WGS) entry which is preliminary data.</text>
</comment>
<feature type="domain" description="Formyl transferase C-terminal" evidence="7">
    <location>
        <begin position="204"/>
        <end position="300"/>
    </location>
</feature>
<evidence type="ECO:0000256" key="1">
    <source>
        <dbReference type="ARBA" id="ARBA00010699"/>
    </source>
</evidence>
<organism evidence="8 9">
    <name type="scientific">Sedimentibacter saalensis</name>
    <dbReference type="NCBI Taxonomy" id="130788"/>
    <lineage>
        <taxon>Bacteria</taxon>
        <taxon>Bacillati</taxon>
        <taxon>Bacillota</taxon>
        <taxon>Tissierellia</taxon>
        <taxon>Sedimentibacter</taxon>
    </lineage>
</organism>
<dbReference type="Gene3D" id="3.40.50.12230">
    <property type="match status" value="1"/>
</dbReference>
<evidence type="ECO:0000256" key="4">
    <source>
        <dbReference type="ARBA" id="ARBA00022917"/>
    </source>
</evidence>
<dbReference type="Pfam" id="PF02911">
    <property type="entry name" value="Formyl_trans_C"/>
    <property type="match status" value="1"/>
</dbReference>
<dbReference type="InterPro" id="IPR041711">
    <property type="entry name" value="Met-tRNA-FMT_N"/>
</dbReference>
<keyword evidence="9" id="KW-1185">Reference proteome</keyword>
<evidence type="ECO:0000313" key="8">
    <source>
        <dbReference type="EMBL" id="TWH79919.1"/>
    </source>
</evidence>
<dbReference type="GO" id="GO:0004479">
    <property type="term" value="F:methionyl-tRNA formyltransferase activity"/>
    <property type="evidence" value="ECO:0007669"/>
    <property type="project" value="UniProtKB-UniRule"/>
</dbReference>
<dbReference type="EC" id="2.1.2.9" evidence="2 5"/>
<dbReference type="EMBL" id="VLKH01000005">
    <property type="protein sequence ID" value="TWH79919.1"/>
    <property type="molecule type" value="Genomic_DNA"/>
</dbReference>
<gene>
    <name evidence="5" type="primary">fmt</name>
    <name evidence="8" type="ORF">LY60_02239</name>
</gene>
<dbReference type="Proteomes" id="UP000315343">
    <property type="component" value="Unassembled WGS sequence"/>
</dbReference>
<dbReference type="AlphaFoldDB" id="A0A562J9Q7"/>
<evidence type="ECO:0000256" key="5">
    <source>
        <dbReference type="HAMAP-Rule" id="MF_00182"/>
    </source>
</evidence>
<protein>
    <recommendedName>
        <fullName evidence="2 5">Methionyl-tRNA formyltransferase</fullName>
        <ecNumber evidence="2 5">2.1.2.9</ecNumber>
    </recommendedName>
</protein>
<dbReference type="InterPro" id="IPR044135">
    <property type="entry name" value="Met-tRNA-FMT_C"/>
</dbReference>
<evidence type="ECO:0000259" key="6">
    <source>
        <dbReference type="Pfam" id="PF00551"/>
    </source>
</evidence>
<accession>A0A562J9Q7</accession>
<evidence type="ECO:0000259" key="7">
    <source>
        <dbReference type="Pfam" id="PF02911"/>
    </source>
</evidence>
<evidence type="ECO:0000256" key="2">
    <source>
        <dbReference type="ARBA" id="ARBA00012261"/>
    </source>
</evidence>
<dbReference type="SUPFAM" id="SSF50486">
    <property type="entry name" value="FMT C-terminal domain-like"/>
    <property type="match status" value="1"/>
</dbReference>
<dbReference type="InterPro" id="IPR002376">
    <property type="entry name" value="Formyl_transf_N"/>
</dbReference>
<dbReference type="Pfam" id="PF00551">
    <property type="entry name" value="Formyl_trans_N"/>
    <property type="match status" value="1"/>
</dbReference>
<feature type="domain" description="Formyl transferase N-terminal" evidence="6">
    <location>
        <begin position="1"/>
        <end position="179"/>
    </location>
</feature>
<sequence length="309" mass="34673">MKVIFMGTPDFAVPTLTKLHESGHEIKLVVTQPDKPSGRGKKLKKSAVKEKAEQLGLNVFQPDKIKKSENIEVLRSCDADIIVVVAYGQLLSKEILDMPKFGCINVHASILPELRGAAPLNWALINGHKHAGVTTMMMDVGLDTGDMLLKDEIEVDRYMNVGQLHDILMEKGAQLLIKTLNKIQDNSITRTKQDDALSTYAPMLNKETQRINWNDSAENIHNLIRGLSPWPTAFFSLDDKFVKVYGSDFNDEETRHEPGYVEKVQKDGIYVSCKTGTLIIKEIQMPGKNKVDVEAYLRGNKFPENVILK</sequence>
<dbReference type="CDD" id="cd08704">
    <property type="entry name" value="Met_tRNA_FMT_C"/>
    <property type="match status" value="1"/>
</dbReference>
<dbReference type="PANTHER" id="PTHR11138:SF5">
    <property type="entry name" value="METHIONYL-TRNA FORMYLTRANSFERASE, MITOCHONDRIAL"/>
    <property type="match status" value="1"/>
</dbReference>
<dbReference type="InterPro" id="IPR005793">
    <property type="entry name" value="Formyl_trans_C"/>
</dbReference>
<dbReference type="FunFam" id="3.40.50.12230:FF:000001">
    <property type="entry name" value="Methionyl-tRNA formyltransferase"/>
    <property type="match status" value="1"/>
</dbReference>
<reference evidence="8 9" key="1">
    <citation type="submission" date="2019-07" db="EMBL/GenBank/DDBJ databases">
        <title>Genomic Encyclopedia of Type Strains, Phase I: the one thousand microbial genomes (KMG-I) project.</title>
        <authorList>
            <person name="Kyrpides N."/>
        </authorList>
    </citation>
    <scope>NUCLEOTIDE SEQUENCE [LARGE SCALE GENOMIC DNA]</scope>
    <source>
        <strain evidence="8 9">DSM 13558</strain>
    </source>
</reference>
<dbReference type="PANTHER" id="PTHR11138">
    <property type="entry name" value="METHIONYL-TRNA FORMYLTRANSFERASE"/>
    <property type="match status" value="1"/>
</dbReference>
<keyword evidence="3 5" id="KW-0808">Transferase</keyword>
<name>A0A562J9Q7_9FIRM</name>
<keyword evidence="4 5" id="KW-0648">Protein biosynthesis</keyword>
<evidence type="ECO:0000313" key="9">
    <source>
        <dbReference type="Proteomes" id="UP000315343"/>
    </source>
</evidence>
<dbReference type="SUPFAM" id="SSF53328">
    <property type="entry name" value="Formyltransferase"/>
    <property type="match status" value="1"/>
</dbReference>
<dbReference type="RefSeq" id="WP_145083390.1">
    <property type="nucleotide sequence ID" value="NZ_DAMBUX010000001.1"/>
</dbReference>
<dbReference type="InterPro" id="IPR011034">
    <property type="entry name" value="Formyl_transferase-like_C_sf"/>
</dbReference>
<comment type="function">
    <text evidence="5">Attaches a formyl group to the free amino group of methionyl-tRNA(fMet). The formyl group appears to play a dual role in the initiator identity of N-formylmethionyl-tRNA by promoting its recognition by IF2 and preventing the misappropriation of this tRNA by the elongation apparatus.</text>
</comment>
<comment type="similarity">
    <text evidence="1 5">Belongs to the Fmt family.</text>
</comment>
<dbReference type="CDD" id="cd08646">
    <property type="entry name" value="FMT_core_Met-tRNA-FMT_N"/>
    <property type="match status" value="1"/>
</dbReference>
<feature type="binding site" evidence="5">
    <location>
        <begin position="109"/>
        <end position="112"/>
    </location>
    <ligand>
        <name>(6S)-5,6,7,8-tetrahydrofolate</name>
        <dbReference type="ChEBI" id="CHEBI:57453"/>
    </ligand>
</feature>
<dbReference type="InterPro" id="IPR036477">
    <property type="entry name" value="Formyl_transf_N_sf"/>
</dbReference>
<dbReference type="InterPro" id="IPR005794">
    <property type="entry name" value="Fmt"/>
</dbReference>
<dbReference type="GO" id="GO:0005829">
    <property type="term" value="C:cytosol"/>
    <property type="evidence" value="ECO:0007669"/>
    <property type="project" value="TreeGrafter"/>
</dbReference>
<evidence type="ECO:0000256" key="3">
    <source>
        <dbReference type="ARBA" id="ARBA00022679"/>
    </source>
</evidence>
<dbReference type="OrthoDB" id="9802815at2"/>
<dbReference type="HAMAP" id="MF_00182">
    <property type="entry name" value="Formyl_trans"/>
    <property type="match status" value="1"/>
</dbReference>
<proteinExistence type="inferred from homology"/>
<comment type="catalytic activity">
    <reaction evidence="5">
        <text>L-methionyl-tRNA(fMet) + (6R)-10-formyltetrahydrofolate = N-formyl-L-methionyl-tRNA(fMet) + (6S)-5,6,7,8-tetrahydrofolate + H(+)</text>
        <dbReference type="Rhea" id="RHEA:24380"/>
        <dbReference type="Rhea" id="RHEA-COMP:9952"/>
        <dbReference type="Rhea" id="RHEA-COMP:9953"/>
        <dbReference type="ChEBI" id="CHEBI:15378"/>
        <dbReference type="ChEBI" id="CHEBI:57453"/>
        <dbReference type="ChEBI" id="CHEBI:78530"/>
        <dbReference type="ChEBI" id="CHEBI:78844"/>
        <dbReference type="ChEBI" id="CHEBI:195366"/>
        <dbReference type="EC" id="2.1.2.9"/>
    </reaction>
</comment>
<dbReference type="NCBIfam" id="TIGR00460">
    <property type="entry name" value="fmt"/>
    <property type="match status" value="1"/>
</dbReference>